<proteinExistence type="predicted"/>
<protein>
    <submittedName>
        <fullName evidence="1">Uncharacterized protein</fullName>
    </submittedName>
</protein>
<name>A0A3G3IEW4_9ARCH</name>
<evidence type="ECO:0000313" key="1">
    <source>
        <dbReference type="EMBL" id="AYQ54208.1"/>
    </source>
</evidence>
<dbReference type="EMBL" id="CP017686">
    <property type="protein sequence ID" value="AYQ54208.1"/>
    <property type="molecule type" value="Genomic_DNA"/>
</dbReference>
<dbReference type="AlphaFoldDB" id="A0A3G3IEW4"/>
<evidence type="ECO:0000313" key="2">
    <source>
        <dbReference type="Proteomes" id="UP000273278"/>
    </source>
</evidence>
<accession>A0A3G3IEW4</accession>
<dbReference type="Proteomes" id="UP000273278">
    <property type="component" value="Chromosome"/>
</dbReference>
<organism evidence="1 2">
    <name type="scientific">Methanomethylophilus alvi</name>
    <dbReference type="NCBI Taxonomy" id="1291540"/>
    <lineage>
        <taxon>Archaea</taxon>
        <taxon>Methanobacteriati</taxon>
        <taxon>Thermoplasmatota</taxon>
        <taxon>Thermoplasmata</taxon>
        <taxon>Methanomassiliicoccales</taxon>
        <taxon>Methanomethylophilaceae</taxon>
        <taxon>Methanomethylophilus</taxon>
    </lineage>
</organism>
<dbReference type="RefSeq" id="WP_048097899.1">
    <property type="nucleotide sequence ID" value="NZ_CAYARP010000057.1"/>
</dbReference>
<reference evidence="1 2" key="1">
    <citation type="submission" date="2016-10" db="EMBL/GenBank/DDBJ databases">
        <title>Complete genome of the TMA-utilizing, human hosted archaeon Methanomethylophilus alvus Gen. nov, sp. nov., strain Mx-05, derived from a pure culture.</title>
        <authorList>
            <person name="Brugere J.-F."/>
            <person name="Ben Hania W."/>
            <person name="Chaudhary P.P."/>
            <person name="Gaci N."/>
            <person name="Borrel G."/>
            <person name="Cao Van Tuat L."/>
            <person name="Fardeau M.-L."/>
            <person name="Harris H.M.B."/>
            <person name="O'Toole P.W."/>
            <person name="Ollivier B."/>
        </authorList>
    </citation>
    <scope>NUCLEOTIDE SEQUENCE [LARGE SCALE GENOMIC DNA]</scope>
    <source>
        <strain evidence="1 2">Mx-05</strain>
    </source>
</reference>
<sequence length="96" mass="10911">MPSFVKDKYFLLCLAAAFILLCSSFDNDMTDTKEIGIVYEITESKNGFVFCFENTDGEKMRCFSRSEPEEGSVYEISGNWSDDGTMFFTDSMTKLS</sequence>
<gene>
    <name evidence="1" type="ORF">BKD89_00005</name>
</gene>